<dbReference type="InterPro" id="IPR002347">
    <property type="entry name" value="SDR_fam"/>
</dbReference>
<sequence>MTGRLDGRVALVTGGGVGIGRGIALALADEGATVAVTHRTHTPDEELLERIGHAPDGSPLAFSLEATNEDEVARTIQAVVDATGSLEVLVNNVGGLIGRCDIGEFDLAMWREVFAVNVETTFLFTKHALPLLSDGGHIVNVSSVAGRNGGSRGVGAYAAAKAALFAFTRATAKEAAPRSITANAVAPGLILDTPFHETFTPEADQRAIIAGIPLGRPGYPADVAGAVTWLVSQESSYVTGTIIDVNGGQYFA</sequence>
<evidence type="ECO:0000256" key="1">
    <source>
        <dbReference type="ARBA" id="ARBA00006484"/>
    </source>
</evidence>
<comment type="caution">
    <text evidence="3">The sequence shown here is derived from an EMBL/GenBank/DDBJ whole genome shotgun (WGS) entry which is preliminary data.</text>
</comment>
<dbReference type="Proteomes" id="UP000749311">
    <property type="component" value="Unassembled WGS sequence"/>
</dbReference>
<comment type="similarity">
    <text evidence="1">Belongs to the short-chain dehydrogenases/reductases (SDR) family.</text>
</comment>
<gene>
    <name evidence="3" type="ORF">FB473_000069</name>
</gene>
<dbReference type="InterPro" id="IPR057326">
    <property type="entry name" value="KR_dom"/>
</dbReference>
<dbReference type="GO" id="GO:0004316">
    <property type="term" value="F:3-oxoacyl-[acyl-carrier-protein] reductase (NADPH) activity"/>
    <property type="evidence" value="ECO:0007669"/>
    <property type="project" value="UniProtKB-EC"/>
</dbReference>
<dbReference type="PANTHER" id="PTHR42760">
    <property type="entry name" value="SHORT-CHAIN DEHYDROGENASES/REDUCTASES FAMILY MEMBER"/>
    <property type="match status" value="1"/>
</dbReference>
<name>A0ABX0SBX3_9ACTN</name>
<dbReference type="PROSITE" id="PS00061">
    <property type="entry name" value="ADH_SHORT"/>
    <property type="match status" value="1"/>
</dbReference>
<reference evidence="3 4" key="1">
    <citation type="submission" date="2020-02" db="EMBL/GenBank/DDBJ databases">
        <title>Sequencing the genomes of 1000 actinobacteria strains.</title>
        <authorList>
            <person name="Klenk H.-P."/>
        </authorList>
    </citation>
    <scope>NUCLEOTIDE SEQUENCE [LARGE SCALE GENOMIC DNA]</scope>
    <source>
        <strain evidence="3 4">DSM 19609</strain>
    </source>
</reference>
<dbReference type="CDD" id="cd05233">
    <property type="entry name" value="SDR_c"/>
    <property type="match status" value="1"/>
</dbReference>
<dbReference type="Pfam" id="PF13561">
    <property type="entry name" value="adh_short_C2"/>
    <property type="match status" value="1"/>
</dbReference>
<dbReference type="InterPro" id="IPR036291">
    <property type="entry name" value="NAD(P)-bd_dom_sf"/>
</dbReference>
<protein>
    <submittedName>
        <fullName evidence="3">3-oxoacyl-[acyl-carrier protein] reductase</fullName>
        <ecNumber evidence="3">1.1.1.100</ecNumber>
    </submittedName>
</protein>
<keyword evidence="3" id="KW-0560">Oxidoreductase</keyword>
<evidence type="ECO:0000259" key="2">
    <source>
        <dbReference type="SMART" id="SM00822"/>
    </source>
</evidence>
<dbReference type="Gene3D" id="3.40.50.720">
    <property type="entry name" value="NAD(P)-binding Rossmann-like Domain"/>
    <property type="match status" value="1"/>
</dbReference>
<dbReference type="PRINTS" id="PR00080">
    <property type="entry name" value="SDRFAMILY"/>
</dbReference>
<dbReference type="EMBL" id="JAAMOZ010000001">
    <property type="protein sequence ID" value="NIH55424.1"/>
    <property type="molecule type" value="Genomic_DNA"/>
</dbReference>
<evidence type="ECO:0000313" key="4">
    <source>
        <dbReference type="Proteomes" id="UP000749311"/>
    </source>
</evidence>
<organism evidence="3 4">
    <name type="scientific">Brooklawnia cerclae</name>
    <dbReference type="NCBI Taxonomy" id="349934"/>
    <lineage>
        <taxon>Bacteria</taxon>
        <taxon>Bacillati</taxon>
        <taxon>Actinomycetota</taxon>
        <taxon>Actinomycetes</taxon>
        <taxon>Propionibacteriales</taxon>
        <taxon>Propionibacteriaceae</taxon>
        <taxon>Brooklawnia</taxon>
    </lineage>
</organism>
<accession>A0ABX0SBX3</accession>
<dbReference type="PRINTS" id="PR00081">
    <property type="entry name" value="GDHRDH"/>
</dbReference>
<dbReference type="SMART" id="SM00822">
    <property type="entry name" value="PKS_KR"/>
    <property type="match status" value="1"/>
</dbReference>
<dbReference type="EC" id="1.1.1.100" evidence="3"/>
<proteinExistence type="inferred from homology"/>
<dbReference type="InterPro" id="IPR020904">
    <property type="entry name" value="Sc_DH/Rdtase_CS"/>
</dbReference>
<dbReference type="SUPFAM" id="SSF51735">
    <property type="entry name" value="NAD(P)-binding Rossmann-fold domains"/>
    <property type="match status" value="1"/>
</dbReference>
<keyword evidence="4" id="KW-1185">Reference proteome</keyword>
<dbReference type="RefSeq" id="WP_167163783.1">
    <property type="nucleotide sequence ID" value="NZ_BAAAOO010000018.1"/>
</dbReference>
<feature type="domain" description="Ketoreductase" evidence="2">
    <location>
        <begin position="8"/>
        <end position="193"/>
    </location>
</feature>
<dbReference type="PANTHER" id="PTHR42760:SF40">
    <property type="entry name" value="3-OXOACYL-[ACYL-CARRIER-PROTEIN] REDUCTASE, CHLOROPLASTIC"/>
    <property type="match status" value="1"/>
</dbReference>
<evidence type="ECO:0000313" key="3">
    <source>
        <dbReference type="EMBL" id="NIH55424.1"/>
    </source>
</evidence>